<sequence length="42" mass="4947">MEHGAWSMEHGAWSMEHGAWSMEFQTGMKPQGITLFFFSYYN</sequence>
<reference evidence="1 2" key="1">
    <citation type="submission" date="2023-07" db="EMBL/GenBank/DDBJ databases">
        <title>Genomic Encyclopedia of Type Strains, Phase IV (KMG-IV): sequencing the most valuable type-strain genomes for metagenomic binning, comparative biology and taxonomic classification.</title>
        <authorList>
            <person name="Goeker M."/>
        </authorList>
    </citation>
    <scope>NUCLEOTIDE SEQUENCE [LARGE SCALE GENOMIC DNA]</scope>
    <source>
        <strain evidence="1 2">DSM 22170</strain>
    </source>
</reference>
<accession>A0ABU1J5Q3</accession>
<evidence type="ECO:0000313" key="1">
    <source>
        <dbReference type="EMBL" id="MDR6246840.1"/>
    </source>
</evidence>
<dbReference type="EMBL" id="JAVDQH010000053">
    <property type="protein sequence ID" value="MDR6246840.1"/>
    <property type="molecule type" value="Genomic_DNA"/>
</dbReference>
<organism evidence="1 2">
    <name type="scientific">Paenibacillus hunanensis</name>
    <dbReference type="NCBI Taxonomy" id="539262"/>
    <lineage>
        <taxon>Bacteria</taxon>
        <taxon>Bacillati</taxon>
        <taxon>Bacillota</taxon>
        <taxon>Bacilli</taxon>
        <taxon>Bacillales</taxon>
        <taxon>Paenibacillaceae</taxon>
        <taxon>Paenibacillus</taxon>
    </lineage>
</organism>
<gene>
    <name evidence="1" type="ORF">JOC58_004808</name>
</gene>
<keyword evidence="2" id="KW-1185">Reference proteome</keyword>
<comment type="caution">
    <text evidence="1">The sequence shown here is derived from an EMBL/GenBank/DDBJ whole genome shotgun (WGS) entry which is preliminary data.</text>
</comment>
<protein>
    <submittedName>
        <fullName evidence="1">Uncharacterized protein</fullName>
    </submittedName>
</protein>
<name>A0ABU1J5Q3_9BACL</name>
<dbReference type="Proteomes" id="UP001185028">
    <property type="component" value="Unassembled WGS sequence"/>
</dbReference>
<evidence type="ECO:0000313" key="2">
    <source>
        <dbReference type="Proteomes" id="UP001185028"/>
    </source>
</evidence>
<proteinExistence type="predicted"/>